<keyword evidence="3" id="KW-1185">Reference proteome</keyword>
<evidence type="ECO:0000256" key="1">
    <source>
        <dbReference type="SAM" id="Phobius"/>
    </source>
</evidence>
<organism evidence="2 3">
    <name type="scientific">Methyloceanibacter methanicus</name>
    <dbReference type="NCBI Taxonomy" id="1774968"/>
    <lineage>
        <taxon>Bacteria</taxon>
        <taxon>Pseudomonadati</taxon>
        <taxon>Pseudomonadota</taxon>
        <taxon>Alphaproteobacteria</taxon>
        <taxon>Hyphomicrobiales</taxon>
        <taxon>Hyphomicrobiaceae</taxon>
        <taxon>Methyloceanibacter</taxon>
    </lineage>
</organism>
<proteinExistence type="predicted"/>
<comment type="caution">
    <text evidence="2">The sequence shown here is derived from an EMBL/GenBank/DDBJ whole genome shotgun (WGS) entry which is preliminary data.</text>
</comment>
<feature type="transmembrane region" description="Helical" evidence="1">
    <location>
        <begin position="12"/>
        <end position="29"/>
    </location>
</feature>
<dbReference type="EMBL" id="LPWG01000008">
    <property type="protein sequence ID" value="ODS00273.1"/>
    <property type="molecule type" value="Genomic_DNA"/>
</dbReference>
<dbReference type="Proteomes" id="UP000094501">
    <property type="component" value="Unassembled WGS sequence"/>
</dbReference>
<evidence type="ECO:0000313" key="2">
    <source>
        <dbReference type="EMBL" id="ODS00273.1"/>
    </source>
</evidence>
<feature type="transmembrane region" description="Helical" evidence="1">
    <location>
        <begin position="41"/>
        <end position="64"/>
    </location>
</feature>
<sequence>MRDRAVSEVKALIYISAYLFVVFSALSFYKSSILQAAGVHWLPWGFALVKSLILAKFVLIGRALHIAEGHRTKPLIWQILHKWVSFLILAAGFTVIEEASVGLIHGKTIEASIAEVGGGTTEEMIATAILMFLVFLPLFAYGALGEVVGDKALFKTLFVTRLEFEVADQKRTESSSP</sequence>
<name>A0A1E3W3A2_9HYPH</name>
<keyword evidence="1" id="KW-0472">Membrane</keyword>
<keyword evidence="1" id="KW-0812">Transmembrane</keyword>
<dbReference type="AlphaFoldDB" id="A0A1E3W3A2"/>
<evidence type="ECO:0000313" key="3">
    <source>
        <dbReference type="Proteomes" id="UP000094501"/>
    </source>
</evidence>
<keyword evidence="1" id="KW-1133">Transmembrane helix</keyword>
<reference evidence="2 3" key="1">
    <citation type="journal article" date="2016" name="Environ. Microbiol.">
        <title>New Methyloceanibacter diversity from North Sea sediments includes methanotroph containing solely the soluble methane monooxygenase.</title>
        <authorList>
            <person name="Vekeman B."/>
            <person name="Kerckhof F.M."/>
            <person name="Cremers G."/>
            <person name="de Vos P."/>
            <person name="Vandamme P."/>
            <person name="Boon N."/>
            <person name="Op den Camp H.J."/>
            <person name="Heylen K."/>
        </authorList>
    </citation>
    <scope>NUCLEOTIDE SEQUENCE [LARGE SCALE GENOMIC DNA]</scope>
    <source>
        <strain evidence="2 3">R-67174</strain>
    </source>
</reference>
<gene>
    <name evidence="2" type="ORF">AUC68_01095</name>
</gene>
<accession>A0A1E3W3A2</accession>
<feature type="transmembrane region" description="Helical" evidence="1">
    <location>
        <begin position="124"/>
        <end position="144"/>
    </location>
</feature>
<feature type="transmembrane region" description="Helical" evidence="1">
    <location>
        <begin position="84"/>
        <end position="104"/>
    </location>
</feature>
<protein>
    <submittedName>
        <fullName evidence="2">Uncharacterized protein</fullName>
    </submittedName>
</protein>